<name>A0A9W6HCV1_9MICO</name>
<gene>
    <name evidence="2" type="ORF">GCM10017584_33900</name>
</gene>
<reference evidence="2" key="2">
    <citation type="submission" date="2023-01" db="EMBL/GenBank/DDBJ databases">
        <authorList>
            <person name="Sun Q."/>
            <person name="Evtushenko L."/>
        </authorList>
    </citation>
    <scope>NUCLEOTIDE SEQUENCE</scope>
    <source>
        <strain evidence="2">VKM Ac-1401</strain>
    </source>
</reference>
<reference evidence="2" key="1">
    <citation type="journal article" date="2014" name="Int. J. Syst. Evol. Microbiol.">
        <title>Complete genome sequence of Corynebacterium casei LMG S-19264T (=DSM 44701T), isolated from a smear-ripened cheese.</title>
        <authorList>
            <consortium name="US DOE Joint Genome Institute (JGI-PGF)"/>
            <person name="Walter F."/>
            <person name="Albersmeier A."/>
            <person name="Kalinowski J."/>
            <person name="Ruckert C."/>
        </authorList>
    </citation>
    <scope>NUCLEOTIDE SEQUENCE</scope>
    <source>
        <strain evidence="2">VKM Ac-1401</strain>
    </source>
</reference>
<dbReference type="PANTHER" id="PTHR30411">
    <property type="entry name" value="CYTOPLASMIC PROTEIN"/>
    <property type="match status" value="1"/>
</dbReference>
<protein>
    <recommendedName>
        <fullName evidence="1">YbaK/aminoacyl-tRNA synthetase-associated domain-containing protein</fullName>
    </recommendedName>
</protein>
<dbReference type="InterPro" id="IPR036754">
    <property type="entry name" value="YbaK/aa-tRNA-synt-asso_dom_sf"/>
</dbReference>
<proteinExistence type="predicted"/>
<evidence type="ECO:0000259" key="1">
    <source>
        <dbReference type="Pfam" id="PF04073"/>
    </source>
</evidence>
<dbReference type="GO" id="GO:0002161">
    <property type="term" value="F:aminoacyl-tRNA deacylase activity"/>
    <property type="evidence" value="ECO:0007669"/>
    <property type="project" value="InterPro"/>
</dbReference>
<dbReference type="Gene3D" id="3.90.960.10">
    <property type="entry name" value="YbaK/aminoacyl-tRNA synthetase-associated domain"/>
    <property type="match status" value="1"/>
</dbReference>
<dbReference type="AlphaFoldDB" id="A0A9W6HCV1"/>
<keyword evidence="3" id="KW-1185">Reference proteome</keyword>
<dbReference type="PANTHER" id="PTHR30411:SF1">
    <property type="entry name" value="CYTOPLASMIC PROTEIN"/>
    <property type="match status" value="1"/>
</dbReference>
<feature type="domain" description="YbaK/aminoacyl-tRNA synthetase-associated" evidence="1">
    <location>
        <begin position="45"/>
        <end position="166"/>
    </location>
</feature>
<dbReference type="SUPFAM" id="SSF55826">
    <property type="entry name" value="YbaK/ProRS associated domain"/>
    <property type="match status" value="1"/>
</dbReference>
<dbReference type="Pfam" id="PF04073">
    <property type="entry name" value="tRNA_edit"/>
    <property type="match status" value="1"/>
</dbReference>
<organism evidence="2 3">
    <name type="scientific">Leifsonia poae</name>
    <dbReference type="NCBI Taxonomy" id="110933"/>
    <lineage>
        <taxon>Bacteria</taxon>
        <taxon>Bacillati</taxon>
        <taxon>Actinomycetota</taxon>
        <taxon>Actinomycetes</taxon>
        <taxon>Micrococcales</taxon>
        <taxon>Microbacteriaceae</taxon>
        <taxon>Leifsonia</taxon>
    </lineage>
</organism>
<dbReference type="RefSeq" id="WP_271178427.1">
    <property type="nucleotide sequence ID" value="NZ_BAAAJO010000003.1"/>
</dbReference>
<evidence type="ECO:0000313" key="3">
    <source>
        <dbReference type="Proteomes" id="UP001142372"/>
    </source>
</evidence>
<comment type="caution">
    <text evidence="2">The sequence shown here is derived from an EMBL/GenBank/DDBJ whole genome shotgun (WGS) entry which is preliminary data.</text>
</comment>
<dbReference type="EMBL" id="BSEN01000015">
    <property type="protein sequence ID" value="GLJ77816.1"/>
    <property type="molecule type" value="Genomic_DNA"/>
</dbReference>
<accession>A0A9W6HCV1</accession>
<evidence type="ECO:0000313" key="2">
    <source>
        <dbReference type="EMBL" id="GLJ77816.1"/>
    </source>
</evidence>
<dbReference type="Proteomes" id="UP001142372">
    <property type="component" value="Unassembled WGS sequence"/>
</dbReference>
<sequence length="184" mass="18776">MGVFTLGGLTTVPASSDTALLAPTTAGALTSADLLDAVGVVEIDPTVSDTAATREQFGLDASTLANCVVVAGKREGVEKIAACVVLSTTRADVNNTVKRLLDVRKASFLSMDRAVELTGMEYGGITPIGLPAEWPVFVDSRVAETDVVIIGSGVRRSKVLLPGAVLAALPGVQVVEGLGLEIAG</sequence>
<dbReference type="InterPro" id="IPR007214">
    <property type="entry name" value="YbaK/aa-tRNA-synth-assoc-dom"/>
</dbReference>